<gene>
    <name evidence="1" type="ORF">FHS57_000905</name>
</gene>
<protein>
    <submittedName>
        <fullName evidence="1">Uncharacterized protein</fullName>
    </submittedName>
</protein>
<proteinExistence type="predicted"/>
<keyword evidence="2" id="KW-1185">Reference proteome</keyword>
<evidence type="ECO:0000313" key="2">
    <source>
        <dbReference type="Proteomes" id="UP000541352"/>
    </source>
</evidence>
<name>A0A7W6ENY9_9BACT</name>
<dbReference type="RefSeq" id="WP_262889929.1">
    <property type="nucleotide sequence ID" value="NZ_JACIBY010000001.1"/>
</dbReference>
<organism evidence="1 2">
    <name type="scientific">Runella defluvii</name>
    <dbReference type="NCBI Taxonomy" id="370973"/>
    <lineage>
        <taxon>Bacteria</taxon>
        <taxon>Pseudomonadati</taxon>
        <taxon>Bacteroidota</taxon>
        <taxon>Cytophagia</taxon>
        <taxon>Cytophagales</taxon>
        <taxon>Spirosomataceae</taxon>
        <taxon>Runella</taxon>
    </lineage>
</organism>
<dbReference type="EMBL" id="JACIBY010000001">
    <property type="protein sequence ID" value="MBB3836923.1"/>
    <property type="molecule type" value="Genomic_DNA"/>
</dbReference>
<dbReference type="AlphaFoldDB" id="A0A7W6ENY9"/>
<accession>A0A7W6ENY9</accession>
<dbReference type="Proteomes" id="UP000541352">
    <property type="component" value="Unassembled WGS sequence"/>
</dbReference>
<comment type="caution">
    <text evidence="1">The sequence shown here is derived from an EMBL/GenBank/DDBJ whole genome shotgun (WGS) entry which is preliminary data.</text>
</comment>
<evidence type="ECO:0000313" key="1">
    <source>
        <dbReference type="EMBL" id="MBB3836923.1"/>
    </source>
</evidence>
<sequence length="40" mass="4860">MEFPLNVLELRPSIETLRTKHYPFKIKHLSNDSMDERIFL</sequence>
<reference evidence="1 2" key="1">
    <citation type="submission" date="2020-08" db="EMBL/GenBank/DDBJ databases">
        <title>Genomic Encyclopedia of Type Strains, Phase IV (KMG-IV): sequencing the most valuable type-strain genomes for metagenomic binning, comparative biology and taxonomic classification.</title>
        <authorList>
            <person name="Goeker M."/>
        </authorList>
    </citation>
    <scope>NUCLEOTIDE SEQUENCE [LARGE SCALE GENOMIC DNA]</scope>
    <source>
        <strain evidence="1 2">DSM 17976</strain>
    </source>
</reference>